<evidence type="ECO:0000259" key="1">
    <source>
        <dbReference type="SMART" id="SM01117"/>
    </source>
</evidence>
<name>A0A1M5VNR6_9CLOT</name>
<dbReference type="SMART" id="SM01117">
    <property type="entry name" value="Cyt-b5"/>
    <property type="match status" value="1"/>
</dbReference>
<dbReference type="STRING" id="1121316.SAMN02745207_02397"/>
<dbReference type="Gene3D" id="3.10.120.10">
    <property type="entry name" value="Cytochrome b5-like heme/steroid binding domain"/>
    <property type="match status" value="1"/>
</dbReference>
<protein>
    <submittedName>
        <fullName evidence="2">Predicted heme/steroid binding protein</fullName>
    </submittedName>
</protein>
<evidence type="ECO:0000313" key="2">
    <source>
        <dbReference type="EMBL" id="SHH76902.1"/>
    </source>
</evidence>
<dbReference type="AlphaFoldDB" id="A0A1M5VNR6"/>
<proteinExistence type="predicted"/>
<dbReference type="InterPro" id="IPR036400">
    <property type="entry name" value="Cyt_B5-like_heme/steroid_sf"/>
</dbReference>
<organism evidence="2 3">
    <name type="scientific">Clostridium grantii DSM 8605</name>
    <dbReference type="NCBI Taxonomy" id="1121316"/>
    <lineage>
        <taxon>Bacteria</taxon>
        <taxon>Bacillati</taxon>
        <taxon>Bacillota</taxon>
        <taxon>Clostridia</taxon>
        <taxon>Eubacteriales</taxon>
        <taxon>Clostridiaceae</taxon>
        <taxon>Clostridium</taxon>
    </lineage>
</organism>
<dbReference type="Proteomes" id="UP000184447">
    <property type="component" value="Unassembled WGS sequence"/>
</dbReference>
<feature type="domain" description="Cytochrome b5 heme-binding" evidence="1">
    <location>
        <begin position="53"/>
        <end position="124"/>
    </location>
</feature>
<accession>A0A1M5VNR6</accession>
<dbReference type="EMBL" id="FQXM01000012">
    <property type="protein sequence ID" value="SHH76902.1"/>
    <property type="molecule type" value="Genomic_DNA"/>
</dbReference>
<keyword evidence="3" id="KW-1185">Reference proteome</keyword>
<evidence type="ECO:0000313" key="3">
    <source>
        <dbReference type="Proteomes" id="UP000184447"/>
    </source>
</evidence>
<dbReference type="InterPro" id="IPR001199">
    <property type="entry name" value="Cyt_B5-like_heme/steroid-bd"/>
</dbReference>
<gene>
    <name evidence="2" type="ORF">SAMN02745207_02397</name>
</gene>
<dbReference type="SUPFAM" id="SSF55856">
    <property type="entry name" value="Cytochrome b5-like heme/steroid binding domain"/>
    <property type="match status" value="1"/>
</dbReference>
<sequence length="124" mass="14635">MNFLWTQFYLASNLMQKQYYLNLVNFQLQKLYYLIFNLKNSRTNEMNRDIREFTLEELKRFNGINGNPAYVAVNNVVYDVTKNKKWNQGQHFGIKAGNDVTLDYENCHGGDEILKELTVVGRLI</sequence>
<dbReference type="Pfam" id="PF00173">
    <property type="entry name" value="Cyt-b5"/>
    <property type="match status" value="1"/>
</dbReference>
<reference evidence="2 3" key="1">
    <citation type="submission" date="2016-11" db="EMBL/GenBank/DDBJ databases">
        <authorList>
            <person name="Jaros S."/>
            <person name="Januszkiewicz K."/>
            <person name="Wedrychowicz H."/>
        </authorList>
    </citation>
    <scope>NUCLEOTIDE SEQUENCE [LARGE SCALE GENOMIC DNA]</scope>
    <source>
        <strain evidence="2 3">DSM 8605</strain>
    </source>
</reference>